<gene>
    <name evidence="2" type="ORF">RUA8715_01947</name>
</gene>
<dbReference type="Proteomes" id="UP000202485">
    <property type="component" value="Unassembled WGS sequence"/>
</dbReference>
<sequence>MGGIDVLRWFIALVFMTLPAHAADEQVVLGLSQDRVAITADFDGSEILIFGAVKREAPIPPGPPLEVIVAVAGPSEPVMVRRKEKKFGIWVNTDSVLVDSAPSFYAVATSAPFTDIITDTEDLRYRISIRRAIRSVGAAMHIREAQNFARAVVRIREDEGLYSIRENTVAVDEQTLFRTSIEMPADLTEGDYLTRIFLMRNGEVISQFETVIDVRKVGLERFLYNMSRQQPVWYGLMSLVIAIAAGWGASTAFRLLREN</sequence>
<protein>
    <submittedName>
        <fullName evidence="2">Putative transmembrane protein (Alph_Pro_TM)</fullName>
    </submittedName>
</protein>
<proteinExistence type="predicted"/>
<dbReference type="InterPro" id="IPR019088">
    <property type="entry name" value="CHP02186-rel_TM"/>
</dbReference>
<keyword evidence="1" id="KW-1133">Transmembrane helix</keyword>
<reference evidence="3" key="1">
    <citation type="submission" date="2017-05" db="EMBL/GenBank/DDBJ databases">
        <authorList>
            <person name="Rodrigo-Torres L."/>
            <person name="Arahal R. D."/>
            <person name="Lucena T."/>
        </authorList>
    </citation>
    <scope>NUCLEOTIDE SEQUENCE [LARGE SCALE GENOMIC DNA]</scope>
    <source>
        <strain evidence="3">CECT 8715</strain>
    </source>
</reference>
<accession>A0A238KEI3</accession>
<dbReference type="OrthoDB" id="9815212at2"/>
<dbReference type="EMBL" id="FXYG01000002">
    <property type="protein sequence ID" value="SMX41190.1"/>
    <property type="molecule type" value="Genomic_DNA"/>
</dbReference>
<keyword evidence="1 2" id="KW-0812">Transmembrane</keyword>
<keyword evidence="3" id="KW-1185">Reference proteome</keyword>
<dbReference type="AlphaFoldDB" id="A0A238KEI3"/>
<evidence type="ECO:0000313" key="2">
    <source>
        <dbReference type="EMBL" id="SMX41190.1"/>
    </source>
</evidence>
<dbReference type="Pfam" id="PF09608">
    <property type="entry name" value="Alph_Pro_TM"/>
    <property type="match status" value="1"/>
</dbReference>
<evidence type="ECO:0000256" key="1">
    <source>
        <dbReference type="SAM" id="Phobius"/>
    </source>
</evidence>
<name>A0A238KEI3_9RHOB</name>
<keyword evidence="1" id="KW-0472">Membrane</keyword>
<feature type="transmembrane region" description="Helical" evidence="1">
    <location>
        <begin position="232"/>
        <end position="256"/>
    </location>
</feature>
<evidence type="ECO:0000313" key="3">
    <source>
        <dbReference type="Proteomes" id="UP000202485"/>
    </source>
</evidence>
<organism evidence="2 3">
    <name type="scientific">Ruegeria arenilitoris</name>
    <dbReference type="NCBI Taxonomy" id="1173585"/>
    <lineage>
        <taxon>Bacteria</taxon>
        <taxon>Pseudomonadati</taxon>
        <taxon>Pseudomonadota</taxon>
        <taxon>Alphaproteobacteria</taxon>
        <taxon>Rhodobacterales</taxon>
        <taxon>Roseobacteraceae</taxon>
        <taxon>Ruegeria</taxon>
    </lineage>
</organism>